<sequence>MWLSFYNKKGIGDTLLLTSGIASRYDVEYEKKGNVTQVFVRESKEVLGYNIEKISEVISFEEDGQQILAPEQQEVVKGLIEKAGFDVSTLDLTPEDALVVGYVESCVDHEDSDHLHVTMTRVSDSEVLQIVCGAPNVKAGQKVVVAKPGTVMPSGAIIWAGELRGVASHGMLCSARELGLENAPAKKGILVLDDATPVGTPFKSLNLQ</sequence>
<dbReference type="PROSITE" id="PS50886">
    <property type="entry name" value="TRBD"/>
    <property type="match status" value="1"/>
</dbReference>
<proteinExistence type="predicted"/>
<dbReference type="SUPFAM" id="SSF50249">
    <property type="entry name" value="Nucleic acid-binding proteins"/>
    <property type="match status" value="1"/>
</dbReference>
<keyword evidence="6" id="KW-1185">Reference proteome</keyword>
<dbReference type="RefSeq" id="WP_005606635.1">
    <property type="nucleotide sequence ID" value="NZ_CP102283.1"/>
</dbReference>
<comment type="caution">
    <text evidence="5">The sequence shown here is derived from an EMBL/GenBank/DDBJ whole genome shotgun (WGS) entry which is preliminary data.</text>
</comment>
<organism evidence="5 6">
    <name type="scientific">Granulicatella adiacens ATCC 49175</name>
    <dbReference type="NCBI Taxonomy" id="638301"/>
    <lineage>
        <taxon>Bacteria</taxon>
        <taxon>Bacillati</taxon>
        <taxon>Bacillota</taxon>
        <taxon>Bacilli</taxon>
        <taxon>Lactobacillales</taxon>
        <taxon>Carnobacteriaceae</taxon>
        <taxon>Granulicatella</taxon>
    </lineage>
</organism>
<dbReference type="InterPro" id="IPR033714">
    <property type="entry name" value="tRNA_bind_bactPheRS"/>
</dbReference>
<name>C8NFN2_9LACT</name>
<evidence type="ECO:0000313" key="6">
    <source>
        <dbReference type="Proteomes" id="UP000005926"/>
    </source>
</evidence>
<dbReference type="Gene3D" id="3.30.1940.10">
    <property type="entry name" value="YtpR-like"/>
    <property type="match status" value="1"/>
</dbReference>
<accession>C8NFN2</accession>
<gene>
    <name evidence="5" type="ORF">HMPREF0444_0727</name>
</gene>
<dbReference type="eggNOG" id="COG0073">
    <property type="taxonomic scope" value="Bacteria"/>
</dbReference>
<keyword evidence="1 3" id="KW-0820">tRNA-binding</keyword>
<feature type="domain" description="TRNA-binding" evidence="4">
    <location>
        <begin position="92"/>
        <end position="203"/>
    </location>
</feature>
<dbReference type="Pfam" id="PF14794">
    <property type="entry name" value="DUF4479"/>
    <property type="match status" value="1"/>
</dbReference>
<dbReference type="InterPro" id="IPR027855">
    <property type="entry name" value="DUF4479"/>
</dbReference>
<protein>
    <submittedName>
        <fullName evidence="5">tRNA binding domain protein</fullName>
    </submittedName>
</protein>
<dbReference type="FunFam" id="2.40.50.140:FF:000045">
    <property type="entry name" value="Phenylalanine--tRNA ligase beta subunit"/>
    <property type="match status" value="1"/>
</dbReference>
<dbReference type="AlphaFoldDB" id="C8NFN2"/>
<dbReference type="Proteomes" id="UP000005926">
    <property type="component" value="Unassembled WGS sequence"/>
</dbReference>
<dbReference type="InterPro" id="IPR002547">
    <property type="entry name" value="tRNA-bd_dom"/>
</dbReference>
<reference evidence="5 6" key="1">
    <citation type="submission" date="2009-08" db="EMBL/GenBank/DDBJ databases">
        <authorList>
            <person name="Muzny D."/>
            <person name="Qin X."/>
            <person name="Deng J."/>
            <person name="Jiang H."/>
            <person name="Liu Y."/>
            <person name="Qu J."/>
            <person name="Song X.-Z."/>
            <person name="Zhang L."/>
            <person name="Thornton R."/>
            <person name="Coyle M."/>
            <person name="Francisco L."/>
            <person name="Jackson L."/>
            <person name="Javaid M."/>
            <person name="Korchina V."/>
            <person name="Kovar C."/>
            <person name="Mata R."/>
            <person name="Mathew T."/>
            <person name="Ngo R."/>
            <person name="Nguyen L."/>
            <person name="Nguyen N."/>
            <person name="Okwuonu G."/>
            <person name="Ongeri F."/>
            <person name="Pham C."/>
            <person name="Simmons D."/>
            <person name="Wilczek-Boney K."/>
            <person name="Hale W."/>
            <person name="Jakkamsetti A."/>
            <person name="Pham P."/>
            <person name="Ruth R."/>
            <person name="San Lucas F."/>
            <person name="Warren J."/>
            <person name="Zhang J."/>
            <person name="Zhao Z."/>
            <person name="Zhou C."/>
            <person name="Zhu D."/>
            <person name="Lee S."/>
            <person name="Bess C."/>
            <person name="Blankenburg K."/>
            <person name="Forbes L."/>
            <person name="Fu Q."/>
            <person name="Gubbala S."/>
            <person name="Hirani K."/>
            <person name="Jayaseelan J.C."/>
            <person name="Lara F."/>
            <person name="Munidasa M."/>
            <person name="Palculict T."/>
            <person name="Patil S."/>
            <person name="Pu L.-L."/>
            <person name="Saada N."/>
            <person name="Tang L."/>
            <person name="Weissenberger G."/>
            <person name="Zhu Y."/>
            <person name="Hemphill L."/>
            <person name="Shang Y."/>
            <person name="Youmans B."/>
            <person name="Ayvaz T."/>
            <person name="Ross M."/>
            <person name="Santibanez J."/>
            <person name="Aqrawi P."/>
            <person name="Gross S."/>
            <person name="Joshi V."/>
            <person name="Fowler G."/>
            <person name="Nazareth L."/>
            <person name="Reid J."/>
            <person name="Worley K."/>
            <person name="Petrosino J."/>
            <person name="Highlander S."/>
            <person name="Gibbs R."/>
        </authorList>
    </citation>
    <scope>NUCLEOTIDE SEQUENCE [LARGE SCALE GENOMIC DNA]</scope>
    <source>
        <strain evidence="5 6">ATCC 49175</strain>
    </source>
</reference>
<evidence type="ECO:0000313" key="5">
    <source>
        <dbReference type="EMBL" id="EEW37368.1"/>
    </source>
</evidence>
<dbReference type="Pfam" id="PF01588">
    <property type="entry name" value="tRNA_bind"/>
    <property type="match status" value="1"/>
</dbReference>
<dbReference type="GeneID" id="78412933"/>
<dbReference type="CDD" id="cd02796">
    <property type="entry name" value="tRNA_bind_bactPheRS"/>
    <property type="match status" value="1"/>
</dbReference>
<dbReference type="InterPro" id="IPR037154">
    <property type="entry name" value="YtpR-like_sf"/>
</dbReference>
<keyword evidence="2 3" id="KW-0694">RNA-binding</keyword>
<dbReference type="Gene3D" id="2.40.50.140">
    <property type="entry name" value="Nucleic acid-binding proteins"/>
    <property type="match status" value="1"/>
</dbReference>
<dbReference type="NCBIfam" id="NF045760">
    <property type="entry name" value="YtpR"/>
    <property type="match status" value="1"/>
</dbReference>
<evidence type="ECO:0000256" key="1">
    <source>
        <dbReference type="ARBA" id="ARBA00022555"/>
    </source>
</evidence>
<dbReference type="GO" id="GO:0000049">
    <property type="term" value="F:tRNA binding"/>
    <property type="evidence" value="ECO:0007669"/>
    <property type="project" value="UniProtKB-UniRule"/>
</dbReference>
<evidence type="ECO:0000256" key="3">
    <source>
        <dbReference type="PROSITE-ProRule" id="PRU00209"/>
    </source>
</evidence>
<dbReference type="HOGENOM" id="CLU_098250_0_0_9"/>
<dbReference type="STRING" id="638301.HMPREF0444_0727"/>
<dbReference type="EMBL" id="ACKZ01000016">
    <property type="protein sequence ID" value="EEW37368.1"/>
    <property type="molecule type" value="Genomic_DNA"/>
</dbReference>
<dbReference type="InterPro" id="IPR012340">
    <property type="entry name" value="NA-bd_OB-fold"/>
</dbReference>
<evidence type="ECO:0000259" key="4">
    <source>
        <dbReference type="PROSITE" id="PS50886"/>
    </source>
</evidence>
<evidence type="ECO:0000256" key="2">
    <source>
        <dbReference type="ARBA" id="ARBA00022884"/>
    </source>
</evidence>